<dbReference type="OrthoDB" id="5496093at2"/>
<dbReference type="AlphaFoldDB" id="A0A3L9Z2P7"/>
<evidence type="ECO:0000313" key="1">
    <source>
        <dbReference type="EMBL" id="RMA64575.1"/>
    </source>
</evidence>
<gene>
    <name evidence="1" type="ORF">BXY75_1451</name>
</gene>
<dbReference type="Proteomes" id="UP000271339">
    <property type="component" value="Unassembled WGS sequence"/>
</dbReference>
<name>A0A3L9Z2P7_9FLAO</name>
<reference evidence="1 2" key="1">
    <citation type="submission" date="2018-10" db="EMBL/GenBank/DDBJ databases">
        <title>Genomic Encyclopedia of Archaeal and Bacterial Type Strains, Phase II (KMG-II): from individual species to whole genera.</title>
        <authorList>
            <person name="Goeker M."/>
        </authorList>
    </citation>
    <scope>NUCLEOTIDE SEQUENCE [LARGE SCALE GENOMIC DNA]</scope>
    <source>
        <strain evidence="1 2">DSM 23424</strain>
    </source>
</reference>
<proteinExistence type="predicted"/>
<keyword evidence="2" id="KW-1185">Reference proteome</keyword>
<protein>
    <recommendedName>
        <fullName evidence="3">Septum formation inhibitor Maf</fullName>
    </recommendedName>
</protein>
<dbReference type="PROSITE" id="PS51257">
    <property type="entry name" value="PROKAR_LIPOPROTEIN"/>
    <property type="match status" value="1"/>
</dbReference>
<evidence type="ECO:0008006" key="3">
    <source>
        <dbReference type="Google" id="ProtNLM"/>
    </source>
</evidence>
<sequence length="314" mass="35867">MTRLFIIISFILAASVVSISCKESEHNLIPESNQKPQSTKDNEKKRNLSEAFKNYWYQGEAEITSYQLQQARYGEIHEGTAVSIYVTEDFLPKEQVKANAVSSENTAVLKLNLTKNFVTGIYPYSIMSSTFSPVNTDQNAIKISTSVQEWCGQSYLQLNTKKEFEIKAHSYFEGEADQSISLPQTWLENDLWNRIRLNPEELPTGNVSIIPSFEFLRLGHKEIKAYPAVLSLKQGDSLSIYKIEIPELERNLSIYFSSDFPYEIEKWEETSKSGFGPNAEALTTTAIKLKRIKSAYWTKNRSIDRNLRDSLGLK</sequence>
<evidence type="ECO:0000313" key="2">
    <source>
        <dbReference type="Proteomes" id="UP000271339"/>
    </source>
</evidence>
<comment type="caution">
    <text evidence="1">The sequence shown here is derived from an EMBL/GenBank/DDBJ whole genome shotgun (WGS) entry which is preliminary data.</text>
</comment>
<organism evidence="1 2">
    <name type="scientific">Ulvibacter antarcticus</name>
    <dbReference type="NCBI Taxonomy" id="442714"/>
    <lineage>
        <taxon>Bacteria</taxon>
        <taxon>Pseudomonadati</taxon>
        <taxon>Bacteroidota</taxon>
        <taxon>Flavobacteriia</taxon>
        <taxon>Flavobacteriales</taxon>
        <taxon>Flavobacteriaceae</taxon>
        <taxon>Ulvibacter</taxon>
    </lineage>
</organism>
<accession>A0A3L9Z2P7</accession>
<dbReference type="EMBL" id="REFC01000012">
    <property type="protein sequence ID" value="RMA64575.1"/>
    <property type="molecule type" value="Genomic_DNA"/>
</dbReference>
<dbReference type="RefSeq" id="WP_121907011.1">
    <property type="nucleotide sequence ID" value="NZ_REFC01000012.1"/>
</dbReference>